<dbReference type="InterPro" id="IPR001300">
    <property type="entry name" value="Peptidase_C2_calpain_cat"/>
</dbReference>
<feature type="domain" description="C2" evidence="6">
    <location>
        <begin position="532"/>
        <end position="653"/>
    </location>
</feature>
<comment type="caution">
    <text evidence="8">The sequence shown here is derived from an EMBL/GenBank/DDBJ whole genome shotgun (WGS) entry which is preliminary data.</text>
</comment>
<dbReference type="SMART" id="SM00230">
    <property type="entry name" value="CysPc"/>
    <property type="match status" value="1"/>
</dbReference>
<feature type="region of interest" description="Disordered" evidence="4">
    <location>
        <begin position="13"/>
        <end position="35"/>
    </location>
</feature>
<comment type="similarity">
    <text evidence="1">Belongs to the peptidase C2 family.</text>
</comment>
<dbReference type="GO" id="GO:0004198">
    <property type="term" value="F:calcium-dependent cysteine-type endopeptidase activity"/>
    <property type="evidence" value="ECO:0007669"/>
    <property type="project" value="InterPro"/>
</dbReference>
<evidence type="ECO:0000313" key="9">
    <source>
        <dbReference type="Proteomes" id="UP000693946"/>
    </source>
</evidence>
<feature type="transmembrane region" description="Helical" evidence="5">
    <location>
        <begin position="823"/>
        <end position="854"/>
    </location>
</feature>
<evidence type="ECO:0000256" key="4">
    <source>
        <dbReference type="SAM" id="MobiDB-lite"/>
    </source>
</evidence>
<dbReference type="InterPro" id="IPR000008">
    <property type="entry name" value="C2_dom"/>
</dbReference>
<dbReference type="PROSITE" id="PS50203">
    <property type="entry name" value="CALPAIN_CAT"/>
    <property type="match status" value="1"/>
</dbReference>
<dbReference type="FunFam" id="2.60.120.380:FF:000009">
    <property type="entry name" value="Calpain-6"/>
    <property type="match status" value="1"/>
</dbReference>
<dbReference type="InterPro" id="IPR022682">
    <property type="entry name" value="Calpain_domain_III"/>
</dbReference>
<dbReference type="GO" id="GO:0005737">
    <property type="term" value="C:cytoplasm"/>
    <property type="evidence" value="ECO:0007669"/>
    <property type="project" value="TreeGrafter"/>
</dbReference>
<keyword evidence="5" id="KW-0472">Membrane</keyword>
<feature type="transmembrane region" description="Helical" evidence="5">
    <location>
        <begin position="783"/>
        <end position="803"/>
    </location>
</feature>
<feature type="transmembrane region" description="Helical" evidence="5">
    <location>
        <begin position="738"/>
        <end position="762"/>
    </location>
</feature>
<dbReference type="Pfam" id="PF01067">
    <property type="entry name" value="Calpain_III"/>
    <property type="match status" value="1"/>
</dbReference>
<comment type="caution">
    <text evidence="3">Lacks conserved residue(s) required for the propagation of feature annotation.</text>
</comment>
<evidence type="ECO:0000259" key="6">
    <source>
        <dbReference type="PROSITE" id="PS50004"/>
    </source>
</evidence>
<dbReference type="InterPro" id="IPR022684">
    <property type="entry name" value="Calpain_cysteine_protease"/>
</dbReference>
<dbReference type="GO" id="GO:0006508">
    <property type="term" value="P:proteolysis"/>
    <property type="evidence" value="ECO:0007669"/>
    <property type="project" value="InterPro"/>
</dbReference>
<dbReference type="FunFam" id="3.90.70.10:FF:000064">
    <property type="entry name" value="calpain-6"/>
    <property type="match status" value="1"/>
</dbReference>
<proteinExistence type="inferred from homology"/>
<dbReference type="Pfam" id="PF00648">
    <property type="entry name" value="Peptidase_C2"/>
    <property type="match status" value="1"/>
</dbReference>
<sequence length="861" mass="97576">MWSSEVKHYMISSRRLTADSEPNNNKKKEQTHASYFSHNSHGKSKWINSYSDFKAPALGLECLSEPPLPHNCPVPLLQTGASAWTDLEEAEGNMQRSSSFCRWHQHSGDGVLLFCRSATPREFWSALLEKAYAKLNGCYEALEGGNTAEALIDFTGGVSEPLSLDREALVLHSDHRRTFFQTLAKAHECKSLITCSIRPAEGETVESVLDCGLVRGHAYGITAVKRLRLGDKKTGRVSRLFMVRMRNPWGTTDWTGAWSQRSQEWQQMSRADREKMGLNVRDVGEFWMDFEDFCHYFTDVVVCRLVERALLWPHSHWREERCHGEWAPAPTTPGSPPSVVLHSNYALTLGKTNIKPGGTEQRGNRKEARLGESQPQKRGRCEQGKTVKKVVKDDGGERNGGWEAQTDKRSRCGGCINHRETFLHNPQFMFEVRDKEEEVLMCLQQEDRRIQRKDGGGENLPIGFEVLKVEVNRCSRVQCVVEQAASSVYMDSRSVTLRATVATGRYVVLPTTFLPGATGRFLLQLFSHSRVRLRELREDLPSSSMFHCFLPQPTVVTTVHLRRASRLSPPKETAPDVYAIVRCENDTIRTRVFKAEGNPEFNFRVIFYRRYPEAHISVELWSRGLLWDTVLGTARLQTVESERTRSHVIDLRLTSQSGSRHRGCRALGETHYRTVEVGFVLVSAFITDRMATLIDNIRSPPQPTGYKLGSSKIFAAILPIAQIALGVVYLHKCPKQDYIPIYLIVSGVFGLMLSWLACLPCAQEPKDGTTNPLSQVCMAWNSLTSFFLFCWFIAGNVWIYSIYQPNYNETTTDVDPYCNKTVYLFAFWTTTLVYIVLGLVLFIGCCVMCCFFLCGRADPDD</sequence>
<feature type="region of interest" description="Disordered" evidence="4">
    <location>
        <begin position="351"/>
        <end position="387"/>
    </location>
</feature>
<feature type="domain" description="Calpain catalytic" evidence="7">
    <location>
        <begin position="107"/>
        <end position="306"/>
    </location>
</feature>
<gene>
    <name evidence="8" type="ORF">JOB18_030016</name>
</gene>
<dbReference type="AlphaFoldDB" id="A0AAV6QY66"/>
<evidence type="ECO:0000256" key="3">
    <source>
        <dbReference type="PROSITE-ProRule" id="PRU00239"/>
    </source>
</evidence>
<dbReference type="SMART" id="SM00720">
    <property type="entry name" value="calpain_III"/>
    <property type="match status" value="1"/>
</dbReference>
<evidence type="ECO:0000259" key="7">
    <source>
        <dbReference type="PROSITE" id="PS50203"/>
    </source>
</evidence>
<accession>A0AAV6QY66</accession>
<evidence type="ECO:0000313" key="8">
    <source>
        <dbReference type="EMBL" id="KAG7497007.1"/>
    </source>
</evidence>
<organism evidence="8 9">
    <name type="scientific">Solea senegalensis</name>
    <name type="common">Senegalese sole</name>
    <dbReference type="NCBI Taxonomy" id="28829"/>
    <lineage>
        <taxon>Eukaryota</taxon>
        <taxon>Metazoa</taxon>
        <taxon>Chordata</taxon>
        <taxon>Craniata</taxon>
        <taxon>Vertebrata</taxon>
        <taxon>Euteleostomi</taxon>
        <taxon>Actinopterygii</taxon>
        <taxon>Neopterygii</taxon>
        <taxon>Teleostei</taxon>
        <taxon>Neoteleostei</taxon>
        <taxon>Acanthomorphata</taxon>
        <taxon>Carangaria</taxon>
        <taxon>Pleuronectiformes</taxon>
        <taxon>Pleuronectoidei</taxon>
        <taxon>Soleidae</taxon>
        <taxon>Solea</taxon>
    </lineage>
</organism>
<feature type="transmembrane region" description="Helical" evidence="5">
    <location>
        <begin position="713"/>
        <end position="732"/>
    </location>
</feature>
<evidence type="ECO:0000256" key="1">
    <source>
        <dbReference type="ARBA" id="ARBA00007623"/>
    </source>
</evidence>
<dbReference type="PANTHER" id="PTHR10183">
    <property type="entry name" value="CALPAIN"/>
    <property type="match status" value="1"/>
</dbReference>
<dbReference type="SMART" id="SM00239">
    <property type="entry name" value="C2"/>
    <property type="match status" value="1"/>
</dbReference>
<dbReference type="Proteomes" id="UP000693946">
    <property type="component" value="Linkage Group LG3"/>
</dbReference>
<evidence type="ECO:0000256" key="5">
    <source>
        <dbReference type="SAM" id="Phobius"/>
    </source>
</evidence>
<keyword evidence="5" id="KW-0812">Transmembrane</keyword>
<reference evidence="8 9" key="1">
    <citation type="journal article" date="2021" name="Sci. Rep.">
        <title>Chromosome anchoring in Senegalese sole (Solea senegalensis) reveals sex-associated markers and genome rearrangements in flatfish.</title>
        <authorList>
            <person name="Guerrero-Cozar I."/>
            <person name="Gomez-Garrido J."/>
            <person name="Berbel C."/>
            <person name="Martinez-Blanch J.F."/>
            <person name="Alioto T."/>
            <person name="Claros M.G."/>
            <person name="Gagnaire P.A."/>
            <person name="Manchado M."/>
        </authorList>
    </citation>
    <scope>NUCLEOTIDE SEQUENCE [LARGE SCALE GENOMIC DNA]</scope>
    <source>
        <strain evidence="8">Sse05_10M</strain>
    </source>
</reference>
<name>A0AAV6QY66_SOLSE</name>
<dbReference type="PANTHER" id="PTHR10183:SF405">
    <property type="entry name" value="CALPAIN-5"/>
    <property type="match status" value="1"/>
</dbReference>
<keyword evidence="5" id="KW-1133">Transmembrane helix</keyword>
<feature type="active site" evidence="2">
    <location>
        <position position="247"/>
    </location>
</feature>
<protein>
    <submittedName>
        <fullName evidence="8">Calpain-5-like isoform X1</fullName>
    </submittedName>
</protein>
<evidence type="ECO:0000256" key="2">
    <source>
        <dbReference type="PIRSR" id="PIRSR622684-1"/>
    </source>
</evidence>
<dbReference type="EMBL" id="JAGKHQ010000015">
    <property type="protein sequence ID" value="KAG7497007.1"/>
    <property type="molecule type" value="Genomic_DNA"/>
</dbReference>
<dbReference type="PROSITE" id="PS50004">
    <property type="entry name" value="C2"/>
    <property type="match status" value="1"/>
</dbReference>
<dbReference type="InterPro" id="IPR022683">
    <property type="entry name" value="Calpain_III"/>
</dbReference>
<dbReference type="Pfam" id="PF00168">
    <property type="entry name" value="C2"/>
    <property type="match status" value="1"/>
</dbReference>
<keyword evidence="9" id="KW-1185">Reference proteome</keyword>
<feature type="active site" evidence="2">
    <location>
        <position position="217"/>
    </location>
</feature>